<dbReference type="Pfam" id="PF08327">
    <property type="entry name" value="AHSA1"/>
    <property type="match status" value="1"/>
</dbReference>
<evidence type="ECO:0000313" key="4">
    <source>
        <dbReference type="Proteomes" id="UP001139516"/>
    </source>
</evidence>
<dbReference type="EMBL" id="JALPRX010000048">
    <property type="protein sequence ID" value="MCK8785055.1"/>
    <property type="molecule type" value="Genomic_DNA"/>
</dbReference>
<evidence type="ECO:0000259" key="2">
    <source>
        <dbReference type="Pfam" id="PF08327"/>
    </source>
</evidence>
<dbReference type="Gene3D" id="3.30.530.20">
    <property type="match status" value="1"/>
</dbReference>
<comment type="caution">
    <text evidence="3">The sequence shown here is derived from an EMBL/GenBank/DDBJ whole genome shotgun (WGS) entry which is preliminary data.</text>
</comment>
<comment type="similarity">
    <text evidence="1">Belongs to the AHA1 family.</text>
</comment>
<dbReference type="AlphaFoldDB" id="A0A9X2BXK4"/>
<dbReference type="InterPro" id="IPR013538">
    <property type="entry name" value="ASHA1/2-like_C"/>
</dbReference>
<name>A0A9X2BXK4_9PROT</name>
<dbReference type="Proteomes" id="UP001139516">
    <property type="component" value="Unassembled WGS sequence"/>
</dbReference>
<evidence type="ECO:0000256" key="1">
    <source>
        <dbReference type="ARBA" id="ARBA00006817"/>
    </source>
</evidence>
<feature type="domain" description="Activator of Hsp90 ATPase homologue 1/2-like C-terminal" evidence="2">
    <location>
        <begin position="10"/>
        <end position="132"/>
    </location>
</feature>
<proteinExistence type="inferred from homology"/>
<dbReference type="RefSeq" id="WP_248667180.1">
    <property type="nucleotide sequence ID" value="NZ_JALPRX010000048.1"/>
</dbReference>
<reference evidence="3" key="1">
    <citation type="submission" date="2022-04" db="EMBL/GenBank/DDBJ databases">
        <title>Roseomonas acroporae sp. nov., isolated from coral Acropora digitifera.</title>
        <authorList>
            <person name="Sun H."/>
        </authorList>
    </citation>
    <scope>NUCLEOTIDE SEQUENCE</scope>
    <source>
        <strain evidence="3">NAR14</strain>
    </source>
</reference>
<gene>
    <name evidence="3" type="ORF">M0638_11735</name>
</gene>
<dbReference type="SUPFAM" id="SSF55961">
    <property type="entry name" value="Bet v1-like"/>
    <property type="match status" value="1"/>
</dbReference>
<sequence>MPITVERLVAAPIEEVWRAFNDPADILAWDAAEAWRTTSASNDLRVGGRLELRIEPRQGGAGLGFGATYTDVRPMRLIAWRTDESRLVRVEFRQAEGGVLVHQTFEGEAGTSVEEQRRDWQSVLDRFAAHVEARPARAPDPAPPPGTA</sequence>
<organism evidence="3 4">
    <name type="scientific">Roseomonas acroporae</name>
    <dbReference type="NCBI Taxonomy" id="2937791"/>
    <lineage>
        <taxon>Bacteria</taxon>
        <taxon>Pseudomonadati</taxon>
        <taxon>Pseudomonadota</taxon>
        <taxon>Alphaproteobacteria</taxon>
        <taxon>Acetobacterales</taxon>
        <taxon>Roseomonadaceae</taxon>
        <taxon>Roseomonas</taxon>
    </lineage>
</organism>
<evidence type="ECO:0000313" key="3">
    <source>
        <dbReference type="EMBL" id="MCK8785055.1"/>
    </source>
</evidence>
<accession>A0A9X2BXK4</accession>
<keyword evidence="4" id="KW-1185">Reference proteome</keyword>
<protein>
    <submittedName>
        <fullName evidence="3">SRPBCC domain-containing protein</fullName>
    </submittedName>
</protein>
<dbReference type="InterPro" id="IPR023393">
    <property type="entry name" value="START-like_dom_sf"/>
</dbReference>